<reference evidence="1" key="1">
    <citation type="submission" date="2021-02" db="EMBL/GenBank/DDBJ databases">
        <authorList>
            <person name="Dougan E. K."/>
            <person name="Rhodes N."/>
            <person name="Thang M."/>
            <person name="Chan C."/>
        </authorList>
    </citation>
    <scope>NUCLEOTIDE SEQUENCE</scope>
</reference>
<keyword evidence="2" id="KW-1185">Reference proteome</keyword>
<dbReference type="AlphaFoldDB" id="A0A812VWU0"/>
<organism evidence="1 2">
    <name type="scientific">Symbiodinium necroappetens</name>
    <dbReference type="NCBI Taxonomy" id="1628268"/>
    <lineage>
        <taxon>Eukaryota</taxon>
        <taxon>Sar</taxon>
        <taxon>Alveolata</taxon>
        <taxon>Dinophyceae</taxon>
        <taxon>Suessiales</taxon>
        <taxon>Symbiodiniaceae</taxon>
        <taxon>Symbiodinium</taxon>
    </lineage>
</organism>
<evidence type="ECO:0000313" key="2">
    <source>
        <dbReference type="Proteomes" id="UP000601435"/>
    </source>
</evidence>
<name>A0A812VWU0_9DINO</name>
<gene>
    <name evidence="1" type="ORF">SNEC2469_LOCUS18159</name>
</gene>
<dbReference type="OrthoDB" id="10287951at2759"/>
<comment type="caution">
    <text evidence="1">The sequence shown here is derived from an EMBL/GenBank/DDBJ whole genome shotgun (WGS) entry which is preliminary data.</text>
</comment>
<proteinExistence type="predicted"/>
<protein>
    <submittedName>
        <fullName evidence="1">Uncharacterized protein</fullName>
    </submittedName>
</protein>
<dbReference type="Proteomes" id="UP000601435">
    <property type="component" value="Unassembled WGS sequence"/>
</dbReference>
<dbReference type="EMBL" id="CAJNJA010030377">
    <property type="protein sequence ID" value="CAE7642673.1"/>
    <property type="molecule type" value="Genomic_DNA"/>
</dbReference>
<evidence type="ECO:0000313" key="1">
    <source>
        <dbReference type="EMBL" id="CAE7642673.1"/>
    </source>
</evidence>
<accession>A0A812VWU0</accession>
<sequence length="135" mass="14608">MEAVVMAGHNAVLEPSEAMYLRSADYGHHVACAYLLTGVVHEAKIPSDMLNMLVMGTTSKAAWDPQVPLMCPVPLATCDGSEMQAGLPLKTCHDDNLCDNEDCLSDTEGDEELDWWNPGGFSDQEDGYAPDCPCD</sequence>